<dbReference type="CDD" id="cd07571">
    <property type="entry name" value="ALP_N-acyl_transferase"/>
    <property type="match status" value="1"/>
</dbReference>
<comment type="similarity">
    <text evidence="2 9">Belongs to the CN hydrolase family. Apolipoprotein N-acyltransferase subfamily.</text>
</comment>
<dbReference type="InterPro" id="IPR004563">
    <property type="entry name" value="Apolipo_AcylTrfase"/>
</dbReference>
<keyword evidence="8 9" id="KW-0012">Acyltransferase</keyword>
<keyword evidence="6 9" id="KW-1133">Transmembrane helix</keyword>
<dbReference type="Gene3D" id="3.60.110.10">
    <property type="entry name" value="Carbon-nitrogen hydrolase"/>
    <property type="match status" value="1"/>
</dbReference>
<dbReference type="InterPro" id="IPR045378">
    <property type="entry name" value="LNT_N"/>
</dbReference>
<feature type="domain" description="CN hydrolase" evidence="10">
    <location>
        <begin position="235"/>
        <end position="473"/>
    </location>
</feature>
<proteinExistence type="inferred from homology"/>
<evidence type="ECO:0000256" key="7">
    <source>
        <dbReference type="ARBA" id="ARBA00023136"/>
    </source>
</evidence>
<comment type="pathway">
    <text evidence="9">Protein modification; lipoprotein biosynthesis (N-acyl transfer).</text>
</comment>
<evidence type="ECO:0000259" key="10">
    <source>
        <dbReference type="PROSITE" id="PS50263"/>
    </source>
</evidence>
<dbReference type="GO" id="GO:0042158">
    <property type="term" value="P:lipoprotein biosynthetic process"/>
    <property type="evidence" value="ECO:0007669"/>
    <property type="project" value="UniProtKB-UniRule"/>
</dbReference>
<keyword evidence="12" id="KW-1185">Reference proteome</keyword>
<comment type="catalytic activity">
    <reaction evidence="9">
        <text>N-terminal S-1,2-diacyl-sn-glyceryl-L-cysteinyl-[lipoprotein] + a glycerophospholipid = N-acyl-S-1,2-diacyl-sn-glyceryl-L-cysteinyl-[lipoprotein] + a 2-acyl-sn-glycero-3-phospholipid + H(+)</text>
        <dbReference type="Rhea" id="RHEA:48228"/>
        <dbReference type="Rhea" id="RHEA-COMP:14681"/>
        <dbReference type="Rhea" id="RHEA-COMP:14684"/>
        <dbReference type="ChEBI" id="CHEBI:15378"/>
        <dbReference type="ChEBI" id="CHEBI:136912"/>
        <dbReference type="ChEBI" id="CHEBI:140656"/>
        <dbReference type="ChEBI" id="CHEBI:140657"/>
        <dbReference type="ChEBI" id="CHEBI:140660"/>
        <dbReference type="EC" id="2.3.1.269"/>
    </reaction>
</comment>
<dbReference type="InterPro" id="IPR036526">
    <property type="entry name" value="C-N_Hydrolase_sf"/>
</dbReference>
<dbReference type="PROSITE" id="PS50263">
    <property type="entry name" value="CN_HYDROLASE"/>
    <property type="match status" value="1"/>
</dbReference>
<evidence type="ECO:0000256" key="8">
    <source>
        <dbReference type="ARBA" id="ARBA00023315"/>
    </source>
</evidence>
<evidence type="ECO:0000256" key="9">
    <source>
        <dbReference type="HAMAP-Rule" id="MF_01148"/>
    </source>
</evidence>
<dbReference type="Pfam" id="PF20154">
    <property type="entry name" value="LNT_N"/>
    <property type="match status" value="1"/>
</dbReference>
<dbReference type="SUPFAM" id="SSF56317">
    <property type="entry name" value="Carbon-nitrogen hydrolase"/>
    <property type="match status" value="1"/>
</dbReference>
<dbReference type="AlphaFoldDB" id="A0A9X0WIE6"/>
<reference evidence="11 12" key="1">
    <citation type="journal article" date="2020" name="Microorganisms">
        <title>Osmotic Adaptation and Compatible Solute Biosynthesis of Phototrophic Bacteria as Revealed from Genome Analyses.</title>
        <authorList>
            <person name="Imhoff J.F."/>
            <person name="Rahn T."/>
            <person name="Kunzel S."/>
            <person name="Keller A."/>
            <person name="Neulinger S.C."/>
        </authorList>
    </citation>
    <scope>NUCLEOTIDE SEQUENCE [LARGE SCALE GENOMIC DNA]</scope>
    <source>
        <strain evidence="11 12">DSM 21303</strain>
    </source>
</reference>
<feature type="transmembrane region" description="Helical" evidence="9">
    <location>
        <begin position="95"/>
        <end position="118"/>
    </location>
</feature>
<dbReference type="InterPro" id="IPR003010">
    <property type="entry name" value="C-N_Hydrolase"/>
</dbReference>
<evidence type="ECO:0000256" key="2">
    <source>
        <dbReference type="ARBA" id="ARBA00010065"/>
    </source>
</evidence>
<dbReference type="PANTHER" id="PTHR38686">
    <property type="entry name" value="APOLIPOPROTEIN N-ACYLTRANSFERASE"/>
    <property type="match status" value="1"/>
</dbReference>
<dbReference type="GO" id="GO:0005886">
    <property type="term" value="C:plasma membrane"/>
    <property type="evidence" value="ECO:0007669"/>
    <property type="project" value="UniProtKB-SubCell"/>
</dbReference>
<evidence type="ECO:0000256" key="4">
    <source>
        <dbReference type="ARBA" id="ARBA00022679"/>
    </source>
</evidence>
<feature type="transmembrane region" description="Helical" evidence="9">
    <location>
        <begin position="488"/>
        <end position="510"/>
    </location>
</feature>
<feature type="transmembrane region" description="Helical" evidence="9">
    <location>
        <begin position="66"/>
        <end position="83"/>
    </location>
</feature>
<feature type="transmembrane region" description="Helical" evidence="9">
    <location>
        <begin position="168"/>
        <end position="189"/>
    </location>
</feature>
<evidence type="ECO:0000256" key="6">
    <source>
        <dbReference type="ARBA" id="ARBA00022989"/>
    </source>
</evidence>
<feature type="transmembrane region" description="Helical" evidence="9">
    <location>
        <begin position="127"/>
        <end position="148"/>
    </location>
</feature>
<comment type="function">
    <text evidence="9">Catalyzes the phospholipid dependent N-acylation of the N-terminal cysteine of apolipoprotein, the last step in lipoprotein maturation.</text>
</comment>
<dbReference type="Pfam" id="PF00795">
    <property type="entry name" value="CN_hydrolase"/>
    <property type="match status" value="1"/>
</dbReference>
<dbReference type="GO" id="GO:0016410">
    <property type="term" value="F:N-acyltransferase activity"/>
    <property type="evidence" value="ECO:0007669"/>
    <property type="project" value="UniProtKB-UniRule"/>
</dbReference>
<feature type="transmembrane region" description="Helical" evidence="9">
    <location>
        <begin position="12"/>
        <end position="31"/>
    </location>
</feature>
<feature type="transmembrane region" description="Helical" evidence="9">
    <location>
        <begin position="37"/>
        <end position="54"/>
    </location>
</feature>
<dbReference type="HAMAP" id="MF_01148">
    <property type="entry name" value="Lnt"/>
    <property type="match status" value="1"/>
</dbReference>
<keyword evidence="3 9" id="KW-1003">Cell membrane</keyword>
<evidence type="ECO:0000313" key="11">
    <source>
        <dbReference type="EMBL" id="MBK1644677.1"/>
    </source>
</evidence>
<comment type="caution">
    <text evidence="11">The sequence shown here is derived from an EMBL/GenBank/DDBJ whole genome shotgun (WGS) entry which is preliminary data.</text>
</comment>
<sequence>MRPHLAMAAIHARLYSLLMALLALVSGALVVLGFAPFGWYPMALVGLLGLLFALRGADARDGALRGWLFGVGLMGFGVFWIRISLNEFGNMTPVVANLLTVLFVAIMALYYGLLGWLLRRLGRNDDWVVPGLLFPGIYLLIEWLRGWLFTGFPWLNLGYTQLDGPLSGYAPVVGVYGVGLLLVCSVGLLWGLVHWARAGRWAAVGALVVIWGGGLLLQTVAWTQPTGERLRAAVVQANIPQSIKWDPERLVSTVSIYWELTEDLLGVDLVVWPETAIPAFLHEVRTAVIEPMALRAAEAGSELVLGIPVMETEQGRYYNALLSIGTQEDLYAKRHLVPFGEFMPFKPILGPLVELFEVPMSDFSPGRSERPLLAVGTWSAGVSICYEDAFPSAVSQALPEARFLINVSNDAWFGDSLAPHQHLEIARMRALENGRYLLRATNTGISAIIDTRGRLLGVVPSFELGSLTSEIELYQGATPFARFGNGPVIVTAAFMVLLALGFGVIGMAGAKIRRRRA</sequence>
<protein>
    <recommendedName>
        <fullName evidence="9">Apolipoprotein N-acyltransferase</fullName>
        <shortName evidence="9">ALP N-acyltransferase</shortName>
        <ecNumber evidence="9">2.3.1.269</ecNumber>
    </recommendedName>
</protein>
<gene>
    <name evidence="9" type="primary">lnt</name>
    <name evidence="11" type="ORF">CKO25_08440</name>
</gene>
<dbReference type="Proteomes" id="UP001138802">
    <property type="component" value="Unassembled WGS sequence"/>
</dbReference>
<evidence type="ECO:0000256" key="3">
    <source>
        <dbReference type="ARBA" id="ARBA00022475"/>
    </source>
</evidence>
<accession>A0A9X0WIE6</accession>
<evidence type="ECO:0000256" key="1">
    <source>
        <dbReference type="ARBA" id="ARBA00004651"/>
    </source>
</evidence>
<feature type="transmembrane region" description="Helical" evidence="9">
    <location>
        <begin position="201"/>
        <end position="222"/>
    </location>
</feature>
<keyword evidence="5 9" id="KW-0812">Transmembrane</keyword>
<dbReference type="PANTHER" id="PTHR38686:SF1">
    <property type="entry name" value="APOLIPOPROTEIN N-ACYLTRANSFERASE"/>
    <property type="match status" value="1"/>
</dbReference>
<comment type="subcellular location">
    <subcellularLocation>
        <location evidence="1 9">Cell membrane</location>
        <topology evidence="1 9">Multi-pass membrane protein</topology>
    </subcellularLocation>
</comment>
<keyword evidence="4 9" id="KW-0808">Transferase</keyword>
<name>A0A9X0WIE6_9GAMM</name>
<organism evidence="11 12">
    <name type="scientific">Thiocapsa imhoffii</name>
    <dbReference type="NCBI Taxonomy" id="382777"/>
    <lineage>
        <taxon>Bacteria</taxon>
        <taxon>Pseudomonadati</taxon>
        <taxon>Pseudomonadota</taxon>
        <taxon>Gammaproteobacteria</taxon>
        <taxon>Chromatiales</taxon>
        <taxon>Chromatiaceae</taxon>
        <taxon>Thiocapsa</taxon>
    </lineage>
</organism>
<dbReference type="NCBIfam" id="TIGR00546">
    <property type="entry name" value="lnt"/>
    <property type="match status" value="1"/>
</dbReference>
<evidence type="ECO:0000313" key="12">
    <source>
        <dbReference type="Proteomes" id="UP001138802"/>
    </source>
</evidence>
<keyword evidence="7 9" id="KW-0472">Membrane</keyword>
<evidence type="ECO:0000256" key="5">
    <source>
        <dbReference type="ARBA" id="ARBA00022692"/>
    </source>
</evidence>
<dbReference type="EC" id="2.3.1.269" evidence="9"/>
<dbReference type="EMBL" id="NRSD01000006">
    <property type="protein sequence ID" value="MBK1644677.1"/>
    <property type="molecule type" value="Genomic_DNA"/>
</dbReference>